<keyword evidence="2" id="KW-0378">Hydrolase</keyword>
<dbReference type="InterPro" id="IPR000026">
    <property type="entry name" value="N1-like"/>
</dbReference>
<dbReference type="Proteomes" id="UP000192634">
    <property type="component" value="Unassembled WGS sequence"/>
</dbReference>
<dbReference type="GO" id="GO:0016787">
    <property type="term" value="F:hydrolase activity"/>
    <property type="evidence" value="ECO:0007669"/>
    <property type="project" value="UniProtKB-KW"/>
</dbReference>
<evidence type="ECO:0000313" key="4">
    <source>
        <dbReference type="EMBL" id="SMC33054.1"/>
    </source>
</evidence>
<feature type="region of interest" description="Disordered" evidence="3">
    <location>
        <begin position="124"/>
        <end position="146"/>
    </location>
</feature>
<protein>
    <submittedName>
        <fullName evidence="4">Ribonuclease T1</fullName>
    </submittedName>
</protein>
<gene>
    <name evidence="4" type="ORF">SAMN06296429_101269</name>
</gene>
<dbReference type="SUPFAM" id="SSF53933">
    <property type="entry name" value="Microbial ribonucleases"/>
    <property type="match status" value="1"/>
</dbReference>
<name>A0A1W1YAB1_9MICO</name>
<evidence type="ECO:0000256" key="1">
    <source>
        <dbReference type="ARBA" id="ARBA00022722"/>
    </source>
</evidence>
<feature type="region of interest" description="Disordered" evidence="3">
    <location>
        <begin position="30"/>
        <end position="83"/>
    </location>
</feature>
<dbReference type="Gene3D" id="3.10.450.30">
    <property type="entry name" value="Microbial ribonucleases"/>
    <property type="match status" value="1"/>
</dbReference>
<sequence length="163" mass="17293">MSKTWRTRLQLAGGVLLILLAAWIVITGGTGGDSSPGGSTTSAATSATSQTEAGEPPSGTTESGSTPESGLDTIAESQLPPEGRETLELIRSDGPFPYDRDGITFGNREGILPDQSQGYYREYTVPTPGEDDRGARRIVGGQDGDRYYTDDHYASFAQIEEGQ</sequence>
<dbReference type="AlphaFoldDB" id="A0A1W1YAB1"/>
<dbReference type="Pfam" id="PF00545">
    <property type="entry name" value="Ribonuclease"/>
    <property type="match status" value="1"/>
</dbReference>
<organism evidence="4 5">
    <name type="scientific">Janibacter indicus</name>
    <dbReference type="NCBI Taxonomy" id="857417"/>
    <lineage>
        <taxon>Bacteria</taxon>
        <taxon>Bacillati</taxon>
        <taxon>Actinomycetota</taxon>
        <taxon>Actinomycetes</taxon>
        <taxon>Micrococcales</taxon>
        <taxon>Intrasporangiaceae</taxon>
        <taxon>Janibacter</taxon>
    </lineage>
</organism>
<proteinExistence type="predicted"/>
<keyword evidence="1" id="KW-0540">Nuclease</keyword>
<feature type="compositionally biased region" description="Low complexity" evidence="3">
    <location>
        <begin position="36"/>
        <end position="70"/>
    </location>
</feature>
<dbReference type="OrthoDB" id="5326845at2"/>
<dbReference type="GO" id="GO:0003723">
    <property type="term" value="F:RNA binding"/>
    <property type="evidence" value="ECO:0007669"/>
    <property type="project" value="InterPro"/>
</dbReference>
<reference evidence="4 5" key="1">
    <citation type="submission" date="2017-04" db="EMBL/GenBank/DDBJ databases">
        <authorList>
            <person name="Afonso C.L."/>
            <person name="Miller P.J."/>
            <person name="Scott M.A."/>
            <person name="Spackman E."/>
            <person name="Goraichik I."/>
            <person name="Dimitrov K.M."/>
            <person name="Suarez D.L."/>
            <person name="Swayne D.E."/>
        </authorList>
    </citation>
    <scope>NUCLEOTIDE SEQUENCE [LARGE SCALE GENOMIC DNA]</scope>
    <source>
        <strain evidence="4 5">CGMCC 1.12511</strain>
    </source>
</reference>
<evidence type="ECO:0000313" key="5">
    <source>
        <dbReference type="Proteomes" id="UP000192634"/>
    </source>
</evidence>
<evidence type="ECO:0000256" key="2">
    <source>
        <dbReference type="ARBA" id="ARBA00022801"/>
    </source>
</evidence>
<evidence type="ECO:0000256" key="3">
    <source>
        <dbReference type="SAM" id="MobiDB-lite"/>
    </source>
</evidence>
<accession>A0A1W1YAB1</accession>
<dbReference type="EMBL" id="FWXN01000001">
    <property type="protein sequence ID" value="SMC33054.1"/>
    <property type="molecule type" value="Genomic_DNA"/>
</dbReference>
<dbReference type="RefSeq" id="WP_084449504.1">
    <property type="nucleotide sequence ID" value="NZ_FWXN01000001.1"/>
</dbReference>
<dbReference type="InterPro" id="IPR016191">
    <property type="entry name" value="Ribonuclease/ribotoxin"/>
</dbReference>
<dbReference type="GO" id="GO:0004521">
    <property type="term" value="F:RNA endonuclease activity"/>
    <property type="evidence" value="ECO:0007669"/>
    <property type="project" value="InterPro"/>
</dbReference>